<reference evidence="6 7" key="2">
    <citation type="submission" date="2019-05" db="EMBL/GenBank/DDBJ databases">
        <authorList>
            <person name="Lianzixin W."/>
        </authorList>
    </citation>
    <scope>NUCLEOTIDE SEQUENCE [LARGE SCALE GENOMIC DNA]</scope>
    <source>
        <strain evidence="6 7">EC11</strain>
    </source>
</reference>
<comment type="caution">
    <text evidence="6">The sequence shown here is derived from an EMBL/GenBank/DDBJ whole genome shotgun (WGS) entry which is preliminary data.</text>
</comment>
<feature type="transmembrane region" description="Helical" evidence="5">
    <location>
        <begin position="6"/>
        <end position="24"/>
    </location>
</feature>
<accession>A0ABX0IV61</accession>
<keyword evidence="7" id="KW-1185">Reference proteome</keyword>
<keyword evidence="2 5" id="KW-0812">Transmembrane</keyword>
<name>A0ABX0IV61_9FLAO</name>
<comment type="subcellular location">
    <subcellularLocation>
        <location evidence="1">Membrane</location>
        <topology evidence="1">Multi-pass membrane protein</topology>
    </subcellularLocation>
</comment>
<evidence type="ECO:0000256" key="4">
    <source>
        <dbReference type="ARBA" id="ARBA00023136"/>
    </source>
</evidence>
<reference evidence="6 7" key="3">
    <citation type="submission" date="2020-02" db="EMBL/GenBank/DDBJ databases">
        <title>Flavobacterium profundi sp. nov., isolated from a deep-sea seamount.</title>
        <authorList>
            <person name="Zhang D.-C."/>
        </authorList>
    </citation>
    <scope>NUCLEOTIDE SEQUENCE [LARGE SCALE GENOMIC DNA]</scope>
    <source>
        <strain evidence="6 7">EC11</strain>
    </source>
</reference>
<dbReference type="Proteomes" id="UP000817854">
    <property type="component" value="Unassembled WGS sequence"/>
</dbReference>
<feature type="transmembrane region" description="Helical" evidence="5">
    <location>
        <begin position="91"/>
        <end position="110"/>
    </location>
</feature>
<keyword evidence="3 5" id="KW-1133">Transmembrane helix</keyword>
<proteinExistence type="predicted"/>
<protein>
    <submittedName>
        <fullName evidence="6">DoxX family protein</fullName>
    </submittedName>
</protein>
<gene>
    <name evidence="6" type="ORF">FIA58_015330</name>
</gene>
<evidence type="ECO:0000313" key="6">
    <source>
        <dbReference type="EMBL" id="NHN27055.1"/>
    </source>
</evidence>
<evidence type="ECO:0000256" key="5">
    <source>
        <dbReference type="SAM" id="Phobius"/>
    </source>
</evidence>
<sequence length="152" mass="17164">MKVIKILILILNLYVGGFMIYGSLGKFKPSSKPTEIIEKVQKGEEVAPNEEVLKIKNYIFGMKQSGFFWQFLGIMEFLAGILLVSQVFSRIGAIIALPLTVNIFLFHLFLEGHEIGELIQTFALLIANIILIGSTYKIWKPLLYDKGILKTI</sequence>
<dbReference type="Pfam" id="PF07681">
    <property type="entry name" value="DoxX"/>
    <property type="match status" value="1"/>
</dbReference>
<feature type="transmembrane region" description="Helical" evidence="5">
    <location>
        <begin position="122"/>
        <end position="139"/>
    </location>
</feature>
<evidence type="ECO:0000256" key="2">
    <source>
        <dbReference type="ARBA" id="ARBA00022692"/>
    </source>
</evidence>
<dbReference type="EMBL" id="VEVQ02000010">
    <property type="protein sequence ID" value="NHN27055.1"/>
    <property type="molecule type" value="Genomic_DNA"/>
</dbReference>
<organism evidence="6 7">
    <name type="scientific">Flavobacterium jejuense</name>
    <dbReference type="NCBI Taxonomy" id="1544455"/>
    <lineage>
        <taxon>Bacteria</taxon>
        <taxon>Pseudomonadati</taxon>
        <taxon>Bacteroidota</taxon>
        <taxon>Flavobacteriia</taxon>
        <taxon>Flavobacteriales</taxon>
        <taxon>Flavobacteriaceae</taxon>
        <taxon>Flavobacterium</taxon>
    </lineage>
</organism>
<keyword evidence="4 5" id="KW-0472">Membrane</keyword>
<reference evidence="7" key="1">
    <citation type="submission" date="2019-05" db="EMBL/GenBank/DDBJ databases">
        <title>Flavobacterium profundi sp. nov., isolated from a deep-sea seamount.</title>
        <authorList>
            <person name="Zhang D.-C."/>
        </authorList>
    </citation>
    <scope>NUCLEOTIDE SEQUENCE [LARGE SCALE GENOMIC DNA]</scope>
    <source>
        <strain evidence="7">EC11</strain>
    </source>
</reference>
<evidence type="ECO:0000313" key="7">
    <source>
        <dbReference type="Proteomes" id="UP000817854"/>
    </source>
</evidence>
<feature type="transmembrane region" description="Helical" evidence="5">
    <location>
        <begin position="66"/>
        <end position="85"/>
    </location>
</feature>
<evidence type="ECO:0000256" key="1">
    <source>
        <dbReference type="ARBA" id="ARBA00004141"/>
    </source>
</evidence>
<dbReference type="InterPro" id="IPR032808">
    <property type="entry name" value="DoxX"/>
</dbReference>
<evidence type="ECO:0000256" key="3">
    <source>
        <dbReference type="ARBA" id="ARBA00022989"/>
    </source>
</evidence>
<dbReference type="RefSeq" id="WP_140963370.1">
    <property type="nucleotide sequence ID" value="NZ_VEVQ02000010.1"/>
</dbReference>